<feature type="transmembrane region" description="Helical" evidence="1">
    <location>
        <begin position="6"/>
        <end position="26"/>
    </location>
</feature>
<dbReference type="Proteomes" id="UP001595697">
    <property type="component" value="Unassembled WGS sequence"/>
</dbReference>
<evidence type="ECO:0000313" key="3">
    <source>
        <dbReference type="Proteomes" id="UP001595697"/>
    </source>
</evidence>
<reference evidence="3" key="1">
    <citation type="journal article" date="2019" name="Int. J. Syst. Evol. Microbiol.">
        <title>The Global Catalogue of Microorganisms (GCM) 10K type strain sequencing project: providing services to taxonomists for standard genome sequencing and annotation.</title>
        <authorList>
            <consortium name="The Broad Institute Genomics Platform"/>
            <consortium name="The Broad Institute Genome Sequencing Center for Infectious Disease"/>
            <person name="Wu L."/>
            <person name="Ma J."/>
        </authorList>
    </citation>
    <scope>NUCLEOTIDE SEQUENCE [LARGE SCALE GENOMIC DNA]</scope>
    <source>
        <strain evidence="3">TBRC 5781</strain>
    </source>
</reference>
<comment type="caution">
    <text evidence="2">The sequence shown here is derived from an EMBL/GenBank/DDBJ whole genome shotgun (WGS) entry which is preliminary data.</text>
</comment>
<keyword evidence="1" id="KW-1133">Transmembrane helix</keyword>
<keyword evidence="3" id="KW-1185">Reference proteome</keyword>
<gene>
    <name evidence="2" type="ORF">ACFOVS_03580</name>
</gene>
<name>A0ABV8E693_9HYPH</name>
<dbReference type="RefSeq" id="WP_247262609.1">
    <property type="nucleotide sequence ID" value="NZ_JALJQZ010000059.1"/>
</dbReference>
<protein>
    <submittedName>
        <fullName evidence="2">Uncharacterized protein</fullName>
    </submittedName>
</protein>
<sequence length="110" mass="11499">MNANHLIVAVAGVGILAGAGGTYFLIPKPTPVVRAPTDAEIAALIAVNPSLLPRPPTPKIEAPTGEEAIAAYCKGYARNPLRTEQGEDTVTLALGECDENSEDRAFHALH</sequence>
<keyword evidence="1" id="KW-0472">Membrane</keyword>
<evidence type="ECO:0000256" key="1">
    <source>
        <dbReference type="SAM" id="Phobius"/>
    </source>
</evidence>
<dbReference type="EMBL" id="JBHSBD010000013">
    <property type="protein sequence ID" value="MFC3967224.1"/>
    <property type="molecule type" value="Genomic_DNA"/>
</dbReference>
<proteinExistence type="predicted"/>
<keyword evidence="1" id="KW-0812">Transmembrane</keyword>
<accession>A0ABV8E693</accession>
<evidence type="ECO:0000313" key="2">
    <source>
        <dbReference type="EMBL" id="MFC3967224.1"/>
    </source>
</evidence>
<organism evidence="2 3">
    <name type="scientific">Rhizobium lemnae</name>
    <dbReference type="NCBI Taxonomy" id="1214924"/>
    <lineage>
        <taxon>Bacteria</taxon>
        <taxon>Pseudomonadati</taxon>
        <taxon>Pseudomonadota</taxon>
        <taxon>Alphaproteobacteria</taxon>
        <taxon>Hyphomicrobiales</taxon>
        <taxon>Rhizobiaceae</taxon>
        <taxon>Rhizobium/Agrobacterium group</taxon>
        <taxon>Rhizobium</taxon>
    </lineage>
</organism>